<evidence type="ECO:0000256" key="4">
    <source>
        <dbReference type="ARBA" id="ARBA00022840"/>
    </source>
</evidence>
<organism evidence="7 8">
    <name type="scientific">Kingdonia uniflora</name>
    <dbReference type="NCBI Taxonomy" id="39325"/>
    <lineage>
        <taxon>Eukaryota</taxon>
        <taxon>Viridiplantae</taxon>
        <taxon>Streptophyta</taxon>
        <taxon>Embryophyta</taxon>
        <taxon>Tracheophyta</taxon>
        <taxon>Spermatophyta</taxon>
        <taxon>Magnoliopsida</taxon>
        <taxon>Ranunculales</taxon>
        <taxon>Circaeasteraceae</taxon>
        <taxon>Kingdonia</taxon>
    </lineage>
</organism>
<dbReference type="GO" id="GO:0005524">
    <property type="term" value="F:ATP binding"/>
    <property type="evidence" value="ECO:0007669"/>
    <property type="project" value="UniProtKB-KW"/>
</dbReference>
<dbReference type="InterPro" id="IPR050699">
    <property type="entry name" value="RNA-DNA_Helicase"/>
</dbReference>
<reference evidence="7 8" key="1">
    <citation type="journal article" date="2020" name="IScience">
        <title>Genome Sequencing of the Endangered Kingdonia uniflora (Circaeasteraceae, Ranunculales) Reveals Potential Mechanisms of Evolutionary Specialization.</title>
        <authorList>
            <person name="Sun Y."/>
            <person name="Deng T."/>
            <person name="Zhang A."/>
            <person name="Moore M.J."/>
            <person name="Landis J.B."/>
            <person name="Lin N."/>
            <person name="Zhang H."/>
            <person name="Zhang X."/>
            <person name="Huang J."/>
            <person name="Zhang X."/>
            <person name="Sun H."/>
            <person name="Wang H."/>
        </authorList>
    </citation>
    <scope>NUCLEOTIDE SEQUENCE [LARGE SCALE GENOMIC DNA]</scope>
    <source>
        <strain evidence="7">TB1705</strain>
        <tissue evidence="7">Leaf</tissue>
    </source>
</reference>
<proteinExistence type="predicted"/>
<dbReference type="Gene3D" id="1.10.3380.30">
    <property type="match status" value="1"/>
</dbReference>
<dbReference type="GO" id="GO:0004386">
    <property type="term" value="F:helicase activity"/>
    <property type="evidence" value="ECO:0007669"/>
    <property type="project" value="UniProtKB-KW"/>
</dbReference>
<feature type="compositionally biased region" description="Basic and acidic residues" evidence="5">
    <location>
        <begin position="33"/>
        <end position="42"/>
    </location>
</feature>
<keyword evidence="8" id="KW-1185">Reference proteome</keyword>
<dbReference type="GO" id="GO:0005634">
    <property type="term" value="C:nucleus"/>
    <property type="evidence" value="ECO:0007669"/>
    <property type="project" value="TreeGrafter"/>
</dbReference>
<comment type="caution">
    <text evidence="7">The sequence shown here is derived from an EMBL/GenBank/DDBJ whole genome shotgun (WGS) entry which is preliminary data.</text>
</comment>
<evidence type="ECO:0000256" key="3">
    <source>
        <dbReference type="ARBA" id="ARBA00022806"/>
    </source>
</evidence>
<keyword evidence="4" id="KW-0067">ATP-binding</keyword>
<dbReference type="Proteomes" id="UP000541444">
    <property type="component" value="Unassembled WGS sequence"/>
</dbReference>
<dbReference type="OrthoDB" id="64767at2759"/>
<evidence type="ECO:0000256" key="5">
    <source>
        <dbReference type="SAM" id="MobiDB-lite"/>
    </source>
</evidence>
<dbReference type="GO" id="GO:0000460">
    <property type="term" value="P:maturation of 5.8S rRNA"/>
    <property type="evidence" value="ECO:0007669"/>
    <property type="project" value="TreeGrafter"/>
</dbReference>
<keyword evidence="3" id="KW-0347">Helicase</keyword>
<evidence type="ECO:0000259" key="6">
    <source>
        <dbReference type="SMART" id="SM01142"/>
    </source>
</evidence>
<dbReference type="InterPro" id="IPR012961">
    <property type="entry name" value="Ski2/MTR4_C"/>
</dbReference>
<dbReference type="SMART" id="SM01142">
    <property type="entry name" value="DSHCT"/>
    <property type="match status" value="1"/>
</dbReference>
<keyword evidence="2" id="KW-0378">Hydrolase</keyword>
<feature type="domain" description="ATP-dependent RNA helicase Ski2/MTR4 C-terminal" evidence="6">
    <location>
        <begin position="144"/>
        <end position="256"/>
    </location>
</feature>
<evidence type="ECO:0000313" key="8">
    <source>
        <dbReference type="Proteomes" id="UP000541444"/>
    </source>
</evidence>
<dbReference type="PANTHER" id="PTHR12131:SF7">
    <property type="entry name" value="EXOSOME RNA HELICASE MTR4"/>
    <property type="match status" value="1"/>
</dbReference>
<protein>
    <recommendedName>
        <fullName evidence="6">ATP-dependent RNA helicase Ski2/MTR4 C-terminal domain-containing protein</fullName>
    </recommendedName>
</protein>
<dbReference type="AlphaFoldDB" id="A0A7J7LLK8"/>
<evidence type="ECO:0000313" key="7">
    <source>
        <dbReference type="EMBL" id="KAF6143537.1"/>
    </source>
</evidence>
<name>A0A7J7LLK8_9MAGN</name>
<dbReference type="GO" id="GO:0016787">
    <property type="term" value="F:hydrolase activity"/>
    <property type="evidence" value="ECO:0007669"/>
    <property type="project" value="UniProtKB-KW"/>
</dbReference>
<dbReference type="PANTHER" id="PTHR12131">
    <property type="entry name" value="ATP-DEPENDENT RNA AND DNA HELICASE"/>
    <property type="match status" value="1"/>
</dbReference>
<evidence type="ECO:0000256" key="1">
    <source>
        <dbReference type="ARBA" id="ARBA00022741"/>
    </source>
</evidence>
<dbReference type="EMBL" id="JACGCM010002205">
    <property type="protein sequence ID" value="KAF6143537.1"/>
    <property type="molecule type" value="Genomic_DNA"/>
</dbReference>
<keyword evidence="1" id="KW-0547">Nucleotide-binding</keyword>
<feature type="region of interest" description="Disordered" evidence="5">
    <location>
        <begin position="16"/>
        <end position="80"/>
    </location>
</feature>
<feature type="compositionally biased region" description="Basic and acidic residues" evidence="5">
    <location>
        <begin position="53"/>
        <end position="68"/>
    </location>
</feature>
<evidence type="ECO:0000256" key="2">
    <source>
        <dbReference type="ARBA" id="ARBA00022801"/>
    </source>
</evidence>
<dbReference type="Pfam" id="PF08148">
    <property type="entry name" value="DSHCT"/>
    <property type="match status" value="1"/>
</dbReference>
<gene>
    <name evidence="7" type="ORF">GIB67_029706</name>
</gene>
<sequence length="256" mass="29095">MSRIETSIVQLASGLNTKDKGTLPSQTQPNLKDQAERSHRDQANAVIILRSRKTVDNKVRMPEDESHESPNPSTEKAVEGDKPICHMELSYKICANTGMYSSNDELLENDVELSNTRVPHGELQKFYDELKNRSRVLKKLGHIDANCIVQLKGRAGTFNDLDHHQVAALASCFIPGEKSNEQIHFRTELGKPLQQLQRSARRIAEIQRECNLEVNVEEYVKSTVKLFFMYVIYCWSKVATFAEVIEMTDIFEGSII</sequence>
<accession>A0A7J7LLK8</accession>